<keyword evidence="8 12" id="KW-0030">Aminoacyl-tRNA synthetase</keyword>
<accession>A0A286ULL8</accession>
<dbReference type="Pfam" id="PF00133">
    <property type="entry name" value="tRNA-synt_1"/>
    <property type="match status" value="1"/>
</dbReference>
<dbReference type="NCBIfam" id="TIGR00392">
    <property type="entry name" value="ileS"/>
    <property type="match status" value="1"/>
</dbReference>
<dbReference type="PROSITE" id="PS00178">
    <property type="entry name" value="AA_TRNA_LIGASE_I"/>
    <property type="match status" value="1"/>
</dbReference>
<dbReference type="FunCoup" id="A0A286ULL8">
    <property type="interactions" value="431"/>
</dbReference>
<evidence type="ECO:0000259" key="14">
    <source>
        <dbReference type="Pfam" id="PF08264"/>
    </source>
</evidence>
<evidence type="ECO:0000256" key="4">
    <source>
        <dbReference type="ARBA" id="ARBA00022598"/>
    </source>
</evidence>
<evidence type="ECO:0000256" key="6">
    <source>
        <dbReference type="ARBA" id="ARBA00022840"/>
    </source>
</evidence>
<dbReference type="GO" id="GO:0032543">
    <property type="term" value="P:mitochondrial translation"/>
    <property type="evidence" value="ECO:0007669"/>
    <property type="project" value="TreeGrafter"/>
</dbReference>
<dbReference type="GO" id="GO:0005739">
    <property type="term" value="C:mitochondrion"/>
    <property type="evidence" value="ECO:0007669"/>
    <property type="project" value="UniProtKB-SubCell"/>
</dbReference>
<keyword evidence="4 12" id="KW-0436">Ligase</keyword>
<evidence type="ECO:0000256" key="1">
    <source>
        <dbReference type="ARBA" id="ARBA00004173"/>
    </source>
</evidence>
<dbReference type="GO" id="GO:0002161">
    <property type="term" value="F:aminoacyl-tRNA deacylase activity"/>
    <property type="evidence" value="ECO:0007669"/>
    <property type="project" value="InterPro"/>
</dbReference>
<dbReference type="PANTHER" id="PTHR42765">
    <property type="entry name" value="SOLEUCYL-TRNA SYNTHETASE"/>
    <property type="match status" value="1"/>
</dbReference>
<sequence length="1010" mass="114260">MARWLMSRRQFSLSASFRAAADNSKAYSKTLRLPKTSFPQWCDPQKSELPFREKTTQALYKWQNKNATGPLFVLHDGPPYANGNLHMGHAMNKILKDIINRFHLLQGRRVNYIPGWDCHGLPIEAKTLKEMKKDARSLPPHVIRECAKNVAEREIKIQRKEFMELGILADWSENGTYRTLDKSYELRQLQVFQKMVEKGLIYRNYRPVHYSPSSRSALAEAELEYHDNRVSRSVYVVFDVENSLLPAISPLAEICKDQAVNLLVWTTTPWTLTANMAIAVHPEMSYSVLRRQTGKIVIVAKERIPALLDVIGECEELLVIKGSDLVNVNYRPMFDSPRSLAPFKIIQSSHVTPDSGTGLVHCAPAHGAEDYSAFRALDLLDIHDPNSLICHVDSEGCYSRGIRDIVGDELGERLQGRDVLVSGTNLMIEILSERGNTLLKEDRIQHRYPYDWKTNKPIIVTATSQWFADLESIKGKALSALKGVDFYPPESRNRLEAFIRSRSEWCISRQRVWGVPIPCLHHLPTNETILTPESMAHILAVLEEKALRDGKNDSELEAIWKKGTDTMDVWFDSGSSWSLLAEKGIKSESSGDQAYADICLEGSDQHRGWFQSLLLTAASITDADQILPYRKLITHGMVLDREGKKMSKSLGNVISPMGIVLGGKDKKKEPAYGADVLRFWASSVEFWRDAPLGPTVLAQAAEALRKIRNSARFILGNIGDEESRKDLVRVEVKDMSIADRYVLHELIQLEKSVFEYYSQLNFPRVIQAVSRFTSITLSSLYFDITKDILYANKTQSVERRAVVTVLEQVLERLITMLAPITPHLAEEVLYHRSGAIGEQSEGSSVFHKNWSLLANNTNATSWSNEQVSKDMALLLNVRDAILALLEQARGRKDLRSSLEAEVDILVPTLGWLESSNDLAKVLCQNVNFLKTLYIVSDVHIVNKDATTNQNAEKNQWTYSAPLQIPHLTNSIEIRVRPASRAKCPRCWTYTRIEEDDLCNRCTDALQESGN</sequence>
<dbReference type="GO" id="GO:0005524">
    <property type="term" value="F:ATP binding"/>
    <property type="evidence" value="ECO:0007669"/>
    <property type="project" value="UniProtKB-KW"/>
</dbReference>
<dbReference type="GO" id="GO:0006428">
    <property type="term" value="P:isoleucyl-tRNA aminoacylation"/>
    <property type="evidence" value="ECO:0007669"/>
    <property type="project" value="InterPro"/>
</dbReference>
<dbReference type="InterPro" id="IPR013155">
    <property type="entry name" value="M/V/L/I-tRNA-synth_anticd-bd"/>
</dbReference>
<dbReference type="Pfam" id="PF08264">
    <property type="entry name" value="Anticodon_1"/>
    <property type="match status" value="1"/>
</dbReference>
<comment type="similarity">
    <text evidence="2 12">Belongs to the class-I aminoacyl-tRNA synthetase family.</text>
</comment>
<dbReference type="GO" id="GO:0004822">
    <property type="term" value="F:isoleucine-tRNA ligase activity"/>
    <property type="evidence" value="ECO:0007669"/>
    <property type="project" value="UniProtKB-EC"/>
</dbReference>
<dbReference type="STRING" id="2282107.A0A286ULL8"/>
<dbReference type="InterPro" id="IPR009080">
    <property type="entry name" value="tRNAsynth_Ia_anticodon-bd"/>
</dbReference>
<dbReference type="CDD" id="cd07960">
    <property type="entry name" value="Anticodon_Ia_Ile_BEm"/>
    <property type="match status" value="1"/>
</dbReference>
<dbReference type="Gene3D" id="3.90.740.10">
    <property type="entry name" value="Valyl/Leucyl/Isoleucyl-tRNA synthetase, editing domain"/>
    <property type="match status" value="1"/>
</dbReference>
<dbReference type="SUPFAM" id="SSF47323">
    <property type="entry name" value="Anticodon-binding domain of a subclass of class I aminoacyl-tRNA synthetases"/>
    <property type="match status" value="1"/>
</dbReference>
<dbReference type="EC" id="6.1.1.5" evidence="3"/>
<evidence type="ECO:0000256" key="8">
    <source>
        <dbReference type="ARBA" id="ARBA00023146"/>
    </source>
</evidence>
<proteinExistence type="inferred from homology"/>
<evidence type="ECO:0000259" key="13">
    <source>
        <dbReference type="Pfam" id="PF00133"/>
    </source>
</evidence>
<reference evidence="15 16" key="1">
    <citation type="journal article" date="2017" name="Mol. Ecol.">
        <title>Comparative and population genomic landscape of Phellinus noxius: A hypervariable fungus causing root rot in trees.</title>
        <authorList>
            <person name="Chung C.L."/>
            <person name="Lee T.J."/>
            <person name="Akiba M."/>
            <person name="Lee H.H."/>
            <person name="Kuo T.H."/>
            <person name="Liu D."/>
            <person name="Ke H.M."/>
            <person name="Yokoi T."/>
            <person name="Roa M.B."/>
            <person name="Lu M.J."/>
            <person name="Chang Y.Y."/>
            <person name="Ann P.J."/>
            <person name="Tsai J.N."/>
            <person name="Chen C.Y."/>
            <person name="Tzean S.S."/>
            <person name="Ota Y."/>
            <person name="Hattori T."/>
            <person name="Sahashi N."/>
            <person name="Liou R.F."/>
            <person name="Kikuchi T."/>
            <person name="Tsai I.J."/>
        </authorList>
    </citation>
    <scope>NUCLEOTIDE SEQUENCE [LARGE SCALE GENOMIC DNA]</scope>
    <source>
        <strain evidence="15 16">FFPRI411160</strain>
    </source>
</reference>
<dbReference type="Gene3D" id="3.40.50.620">
    <property type="entry name" value="HUPs"/>
    <property type="match status" value="2"/>
</dbReference>
<evidence type="ECO:0000256" key="10">
    <source>
        <dbReference type="ARBA" id="ARBA00048359"/>
    </source>
</evidence>
<dbReference type="EMBL" id="NBII01000003">
    <property type="protein sequence ID" value="PAV20452.1"/>
    <property type="molecule type" value="Genomic_DNA"/>
</dbReference>
<name>A0A286ULL8_9AGAM</name>
<dbReference type="InterPro" id="IPR009008">
    <property type="entry name" value="Val/Leu/Ile-tRNA-synth_edit"/>
</dbReference>
<dbReference type="InterPro" id="IPR050081">
    <property type="entry name" value="Ile-tRNA_ligase"/>
</dbReference>
<keyword evidence="5 12" id="KW-0547">Nucleotide-binding</keyword>
<feature type="domain" description="Methionyl/Valyl/Leucyl/Isoleucyl-tRNA synthetase anticodon-binding" evidence="14">
    <location>
        <begin position="739"/>
        <end position="903"/>
    </location>
</feature>
<dbReference type="GO" id="GO:0000049">
    <property type="term" value="F:tRNA binding"/>
    <property type="evidence" value="ECO:0007669"/>
    <property type="project" value="InterPro"/>
</dbReference>
<comment type="subcellular location">
    <subcellularLocation>
        <location evidence="1">Mitochondrion</location>
    </subcellularLocation>
</comment>
<dbReference type="InParanoid" id="A0A286ULL8"/>
<evidence type="ECO:0000256" key="11">
    <source>
        <dbReference type="ARBA" id="ARBA00068280"/>
    </source>
</evidence>
<dbReference type="Gene3D" id="1.10.730.20">
    <property type="match status" value="1"/>
</dbReference>
<dbReference type="PANTHER" id="PTHR42765:SF1">
    <property type="entry name" value="ISOLEUCINE--TRNA LIGASE, MITOCHONDRIAL"/>
    <property type="match status" value="1"/>
</dbReference>
<dbReference type="SUPFAM" id="SSF52374">
    <property type="entry name" value="Nucleotidylyl transferase"/>
    <property type="match status" value="1"/>
</dbReference>
<dbReference type="FunFam" id="3.40.50.620:FF:000111">
    <property type="entry name" value="Mitochondrial isoleucyl-tRNA synthetase"/>
    <property type="match status" value="1"/>
</dbReference>
<comment type="catalytic activity">
    <reaction evidence="10">
        <text>tRNA(Ile) + L-isoleucine + ATP = L-isoleucyl-tRNA(Ile) + AMP + diphosphate</text>
        <dbReference type="Rhea" id="RHEA:11060"/>
        <dbReference type="Rhea" id="RHEA-COMP:9666"/>
        <dbReference type="Rhea" id="RHEA-COMP:9695"/>
        <dbReference type="ChEBI" id="CHEBI:30616"/>
        <dbReference type="ChEBI" id="CHEBI:33019"/>
        <dbReference type="ChEBI" id="CHEBI:58045"/>
        <dbReference type="ChEBI" id="CHEBI:78442"/>
        <dbReference type="ChEBI" id="CHEBI:78528"/>
        <dbReference type="ChEBI" id="CHEBI:456215"/>
        <dbReference type="EC" id="6.1.1.5"/>
    </reaction>
</comment>
<evidence type="ECO:0000256" key="9">
    <source>
        <dbReference type="ARBA" id="ARBA00032665"/>
    </source>
</evidence>
<dbReference type="SUPFAM" id="SSF50677">
    <property type="entry name" value="ValRS/IleRS/LeuRS editing domain"/>
    <property type="match status" value="1"/>
</dbReference>
<gene>
    <name evidence="15" type="ORF">PNOK_0307900</name>
</gene>
<dbReference type="InterPro" id="IPR002301">
    <property type="entry name" value="Ile-tRNA-ligase"/>
</dbReference>
<keyword evidence="6 12" id="KW-0067">ATP-binding</keyword>
<dbReference type="InterPro" id="IPR002300">
    <property type="entry name" value="aa-tRNA-synth_Ia"/>
</dbReference>
<feature type="domain" description="Aminoacyl-tRNA synthetase class Ia" evidence="13">
    <location>
        <begin position="58"/>
        <end position="689"/>
    </location>
</feature>
<evidence type="ECO:0000256" key="2">
    <source>
        <dbReference type="ARBA" id="ARBA00005594"/>
    </source>
</evidence>
<dbReference type="InterPro" id="IPR001412">
    <property type="entry name" value="aa-tRNA-synth_I_CS"/>
</dbReference>
<dbReference type="InterPro" id="IPR023585">
    <property type="entry name" value="Ile-tRNA-ligase_type1"/>
</dbReference>
<evidence type="ECO:0000256" key="12">
    <source>
        <dbReference type="RuleBase" id="RU363035"/>
    </source>
</evidence>
<dbReference type="AlphaFoldDB" id="A0A286ULL8"/>
<evidence type="ECO:0000256" key="5">
    <source>
        <dbReference type="ARBA" id="ARBA00022741"/>
    </source>
</evidence>
<dbReference type="InterPro" id="IPR014729">
    <property type="entry name" value="Rossmann-like_a/b/a_fold"/>
</dbReference>
<dbReference type="HAMAP" id="MF_02002">
    <property type="entry name" value="Ile_tRNA_synth_type1"/>
    <property type="match status" value="1"/>
</dbReference>
<organism evidence="15 16">
    <name type="scientific">Pyrrhoderma noxium</name>
    <dbReference type="NCBI Taxonomy" id="2282107"/>
    <lineage>
        <taxon>Eukaryota</taxon>
        <taxon>Fungi</taxon>
        <taxon>Dikarya</taxon>
        <taxon>Basidiomycota</taxon>
        <taxon>Agaricomycotina</taxon>
        <taxon>Agaricomycetes</taxon>
        <taxon>Hymenochaetales</taxon>
        <taxon>Hymenochaetaceae</taxon>
        <taxon>Pyrrhoderma</taxon>
    </lineage>
</organism>
<evidence type="ECO:0000256" key="3">
    <source>
        <dbReference type="ARBA" id="ARBA00013165"/>
    </source>
</evidence>
<comment type="caution">
    <text evidence="15">The sequence shown here is derived from an EMBL/GenBank/DDBJ whole genome shotgun (WGS) entry which is preliminary data.</text>
</comment>
<dbReference type="InterPro" id="IPR033708">
    <property type="entry name" value="Anticodon_Ile_BEm"/>
</dbReference>
<evidence type="ECO:0000313" key="15">
    <source>
        <dbReference type="EMBL" id="PAV20452.1"/>
    </source>
</evidence>
<dbReference type="OrthoDB" id="10264412at2759"/>
<evidence type="ECO:0000313" key="16">
    <source>
        <dbReference type="Proteomes" id="UP000217199"/>
    </source>
</evidence>
<keyword evidence="16" id="KW-1185">Reference proteome</keyword>
<dbReference type="Proteomes" id="UP000217199">
    <property type="component" value="Unassembled WGS sequence"/>
</dbReference>
<protein>
    <recommendedName>
        <fullName evidence="11">Isoleucine--tRNA ligase, mitochondrial</fullName>
        <ecNumber evidence="3">6.1.1.5</ecNumber>
    </recommendedName>
    <alternativeName>
        <fullName evidence="9">Isoleucyl-tRNA synthetase</fullName>
    </alternativeName>
</protein>
<keyword evidence="7 12" id="KW-0648">Protein biosynthesis</keyword>
<dbReference type="PRINTS" id="PR00984">
    <property type="entry name" value="TRNASYNTHILE"/>
</dbReference>
<evidence type="ECO:0000256" key="7">
    <source>
        <dbReference type="ARBA" id="ARBA00022917"/>
    </source>
</evidence>